<dbReference type="EMBL" id="CAJNNW010024380">
    <property type="protein sequence ID" value="CAE8672137.1"/>
    <property type="molecule type" value="Genomic_DNA"/>
</dbReference>
<feature type="region of interest" description="Disordered" evidence="1">
    <location>
        <begin position="1"/>
        <end position="25"/>
    </location>
</feature>
<feature type="compositionally biased region" description="Polar residues" evidence="1">
    <location>
        <begin position="267"/>
        <end position="280"/>
    </location>
</feature>
<feature type="compositionally biased region" description="Acidic residues" evidence="1">
    <location>
        <begin position="290"/>
        <end position="304"/>
    </location>
</feature>
<proteinExistence type="predicted"/>
<feature type="compositionally biased region" description="Polar residues" evidence="1">
    <location>
        <begin position="1"/>
        <end position="12"/>
    </location>
</feature>
<protein>
    <submittedName>
        <fullName evidence="2">Uncharacterized protein</fullName>
    </submittedName>
</protein>
<sequence>MEMVGTGSSSSADGRAPLVPTGGEKGRAQDIVAGFAPFSQRKAQGVEFQIDLLLLPVALSSSASGVQAESGQASVERSSSTASASTEGQSQADSKSVKGPVKATKTFSSIAGNWRMCDGQHHEELLFVPRHFSANSSVAGPSKSFLGLLARDPFYFFVSEDFQVAKSRFGHVITPHTLPLDGTDKIVGPALGFSPARIRCSQVDCRCLKMELKLDTEIMEIKFQLGEKSTAAQLIIEYKFQLGERVHSYIVLDAQFVRVKAFPSNVGSQAHSSQVPSSCSPVLESSTENESSEDDSTEVESVDS</sequence>
<dbReference type="Proteomes" id="UP000626109">
    <property type="component" value="Unassembled WGS sequence"/>
</dbReference>
<evidence type="ECO:0000256" key="1">
    <source>
        <dbReference type="SAM" id="MobiDB-lite"/>
    </source>
</evidence>
<comment type="caution">
    <text evidence="2">The sequence shown here is derived from an EMBL/GenBank/DDBJ whole genome shotgun (WGS) entry which is preliminary data.</text>
</comment>
<name>A0A813JDB1_POLGL</name>
<evidence type="ECO:0000313" key="3">
    <source>
        <dbReference type="Proteomes" id="UP000626109"/>
    </source>
</evidence>
<accession>A0A813JDB1</accession>
<dbReference type="AlphaFoldDB" id="A0A813JDB1"/>
<gene>
    <name evidence="2" type="ORF">PGLA2088_LOCUS17903</name>
</gene>
<organism evidence="2 3">
    <name type="scientific">Polarella glacialis</name>
    <name type="common">Dinoflagellate</name>
    <dbReference type="NCBI Taxonomy" id="89957"/>
    <lineage>
        <taxon>Eukaryota</taxon>
        <taxon>Sar</taxon>
        <taxon>Alveolata</taxon>
        <taxon>Dinophyceae</taxon>
        <taxon>Suessiales</taxon>
        <taxon>Suessiaceae</taxon>
        <taxon>Polarella</taxon>
    </lineage>
</organism>
<reference evidence="2" key="1">
    <citation type="submission" date="2021-02" db="EMBL/GenBank/DDBJ databases">
        <authorList>
            <person name="Dougan E. K."/>
            <person name="Rhodes N."/>
            <person name="Thang M."/>
            <person name="Chan C."/>
        </authorList>
    </citation>
    <scope>NUCLEOTIDE SEQUENCE</scope>
</reference>
<evidence type="ECO:0000313" key="2">
    <source>
        <dbReference type="EMBL" id="CAE8672137.1"/>
    </source>
</evidence>
<feature type="region of interest" description="Disordered" evidence="1">
    <location>
        <begin position="68"/>
        <end position="100"/>
    </location>
</feature>
<feature type="compositionally biased region" description="Low complexity" evidence="1">
    <location>
        <begin position="73"/>
        <end position="92"/>
    </location>
</feature>
<feature type="region of interest" description="Disordered" evidence="1">
    <location>
        <begin position="267"/>
        <end position="304"/>
    </location>
</feature>